<comment type="similarity">
    <text evidence="1 10">Belongs to the NDC80/HEC1 family.</text>
</comment>
<feature type="domain" description="Kinetochore protein Ndc80 CH" evidence="12">
    <location>
        <begin position="4"/>
        <end position="102"/>
    </location>
</feature>
<name>A0A2P7YCY2_9ASCO</name>
<keyword evidence="4 10" id="KW-0498">Mitosis</keyword>
<evidence type="ECO:0000256" key="6">
    <source>
        <dbReference type="ARBA" id="ARBA00023054"/>
    </source>
</evidence>
<evidence type="ECO:0000256" key="8">
    <source>
        <dbReference type="ARBA" id="ARBA00023306"/>
    </source>
</evidence>
<accession>A0A2P7YCY2</accession>
<evidence type="ECO:0000256" key="11">
    <source>
        <dbReference type="SAM" id="Coils"/>
    </source>
</evidence>
<feature type="domain" description="Kinetochore protein NDC80 loop region" evidence="13">
    <location>
        <begin position="353"/>
        <end position="497"/>
    </location>
</feature>
<dbReference type="GO" id="GO:0051301">
    <property type="term" value="P:cell division"/>
    <property type="evidence" value="ECO:0007669"/>
    <property type="project" value="UniProtKB-UniRule"/>
</dbReference>
<keyword evidence="8 10" id="KW-0131">Cell cycle</keyword>
<comment type="caution">
    <text evidence="14">The sequence shown here is derived from an EMBL/GenBank/DDBJ whole genome shotgun (WGS) entry which is preliminary data.</text>
</comment>
<evidence type="ECO:0000313" key="15">
    <source>
        <dbReference type="Proteomes" id="UP000241107"/>
    </source>
</evidence>
<evidence type="ECO:0000256" key="7">
    <source>
        <dbReference type="ARBA" id="ARBA00023242"/>
    </source>
</evidence>
<dbReference type="InterPro" id="IPR055260">
    <property type="entry name" value="Ndc80_CH"/>
</dbReference>
<evidence type="ECO:0000256" key="4">
    <source>
        <dbReference type="ARBA" id="ARBA00022776"/>
    </source>
</evidence>
<gene>
    <name evidence="14" type="ORF">C7M61_005131</name>
</gene>
<dbReference type="Pfam" id="PF03801">
    <property type="entry name" value="Ndc80_HEC"/>
    <property type="match status" value="1"/>
</dbReference>
<dbReference type="GeneID" id="36568518"/>
<dbReference type="GO" id="GO:0031262">
    <property type="term" value="C:Ndc80 complex"/>
    <property type="evidence" value="ECO:0007669"/>
    <property type="project" value="UniProtKB-UniRule"/>
</dbReference>
<evidence type="ECO:0000256" key="2">
    <source>
        <dbReference type="ARBA" id="ARBA00022454"/>
    </source>
</evidence>
<feature type="coiled-coil region" evidence="11">
    <location>
        <begin position="420"/>
        <end position="472"/>
    </location>
</feature>
<dbReference type="RefSeq" id="XP_024711363.1">
    <property type="nucleotide sequence ID" value="XM_024860442.1"/>
</dbReference>
<evidence type="ECO:0000256" key="10">
    <source>
        <dbReference type="RuleBase" id="RU368072"/>
    </source>
</evidence>
<feature type="coiled-coil region" evidence="11">
    <location>
        <begin position="146"/>
        <end position="295"/>
    </location>
</feature>
<keyword evidence="3 10" id="KW-0132">Cell division</keyword>
<dbReference type="PANTHER" id="PTHR10643">
    <property type="entry name" value="KINETOCHORE PROTEIN NDC80"/>
    <property type="match status" value="1"/>
</dbReference>
<reference evidence="14 15" key="1">
    <citation type="submission" date="2018-03" db="EMBL/GenBank/DDBJ databases">
        <title>Candida pseudohaemulonii genome assembly and annotation.</title>
        <authorList>
            <person name="Munoz J.F."/>
            <person name="Gade L.G."/>
            <person name="Chow N.A."/>
            <person name="Litvintseva A.P."/>
            <person name="Loparev V.N."/>
            <person name="Cuomo C.A."/>
        </authorList>
    </citation>
    <scope>NUCLEOTIDE SEQUENCE [LARGE SCALE GENOMIC DNA]</scope>
    <source>
        <strain evidence="14 15">B12108</strain>
    </source>
</reference>
<keyword evidence="15" id="KW-1185">Reference proteome</keyword>
<dbReference type="AlphaFoldDB" id="A0A2P7YCY2"/>
<dbReference type="OrthoDB" id="7459479at2759"/>
<keyword evidence="9 10" id="KW-0137">Centromere</keyword>
<evidence type="ECO:0000256" key="9">
    <source>
        <dbReference type="ARBA" id="ARBA00023328"/>
    </source>
</evidence>
<comment type="function">
    <text evidence="10">Acts as a component of the essential kinetochore-associated NDC80 complex, which is required for chromosome segregation and spindle checkpoint activity.</text>
</comment>
<dbReference type="STRING" id="418784.A0A2P7YCY2"/>
<evidence type="ECO:0000256" key="3">
    <source>
        <dbReference type="ARBA" id="ARBA00022618"/>
    </source>
</evidence>
<proteinExistence type="inferred from homology"/>
<comment type="subunit">
    <text evidence="10">Component of the NDC80 complex.</text>
</comment>
<organism evidence="14 15">
    <name type="scientific">Candidozyma pseudohaemuli</name>
    <dbReference type="NCBI Taxonomy" id="418784"/>
    <lineage>
        <taxon>Eukaryota</taxon>
        <taxon>Fungi</taxon>
        <taxon>Dikarya</taxon>
        <taxon>Ascomycota</taxon>
        <taxon>Saccharomycotina</taxon>
        <taxon>Pichiomycetes</taxon>
        <taxon>Metschnikowiaceae</taxon>
        <taxon>Candidozyma</taxon>
    </lineage>
</organism>
<evidence type="ECO:0000259" key="13">
    <source>
        <dbReference type="Pfam" id="PF24487"/>
    </source>
</evidence>
<evidence type="ECO:0000313" key="14">
    <source>
        <dbReference type="EMBL" id="PSK33787.1"/>
    </source>
</evidence>
<evidence type="ECO:0000256" key="1">
    <source>
        <dbReference type="ARBA" id="ARBA00007050"/>
    </source>
</evidence>
<dbReference type="Gene3D" id="1.10.418.30">
    <property type="entry name" value="Ncd80 complex, Ncd80 subunit"/>
    <property type="match status" value="1"/>
</dbReference>
<feature type="coiled-coil region" evidence="11">
    <location>
        <begin position="360"/>
        <end position="387"/>
    </location>
</feature>
<dbReference type="GO" id="GO:0051315">
    <property type="term" value="P:attachment of mitotic spindle microtubules to kinetochore"/>
    <property type="evidence" value="ECO:0007669"/>
    <property type="project" value="UniProtKB-UniRule"/>
</dbReference>
<dbReference type="VEuPathDB" id="FungiDB:C7M61_005131"/>
<evidence type="ECO:0000256" key="5">
    <source>
        <dbReference type="ARBA" id="ARBA00022838"/>
    </source>
</evidence>
<dbReference type="Pfam" id="PF24487">
    <property type="entry name" value="NDC80_loop"/>
    <property type="match status" value="1"/>
</dbReference>
<comment type="subcellular location">
    <subcellularLocation>
        <location evidence="10">Chromosome</location>
        <location evidence="10">Centromere</location>
        <location evidence="10">Kinetochore</location>
    </subcellularLocation>
    <subcellularLocation>
        <location evidence="10">Nucleus</location>
    </subcellularLocation>
</comment>
<dbReference type="EMBL" id="PYFQ01000022">
    <property type="protein sequence ID" value="PSK33787.1"/>
    <property type="molecule type" value="Genomic_DNA"/>
</dbReference>
<keyword evidence="6 11" id="KW-0175">Coiled coil</keyword>
<sequence>MLMGEIYDFLVANRFELEMNHAVSRRTLQLPTQKEFVLMFQFLYRKIDPHFTFTKSLETDVILVLRAWEYPYTEHLSRTHISSVGQSWPKFLAMLYWLMKLNLALLGLTEDDMIASDDPFDRLFIRYTHQCYGAYIDQQEDYSGFYKELETEFDEINAKTVREQETRSQRLKELLQQREELNGKVSELNEAHAKSRALENDLKQFSDYMNKMSDRKEKWGDLLKQMEDELTKLQGQILEMQEEKKKYEDQLTAKGLSATEIDQLNIERDRLSKAIERTTNKLKDTQQNIADQEYQLRLSCDSLINLVSQYNYLTSRIPVQEYLFELAVKQDLAQTDQEISADDVLTKTLRDEKVKLLQCRSALTQELRKKQEEKLKLQEEVDQLHVKIFEQNEFLDGIKAKCRKTMQLYSEAYDFMMTDSKTYSAKIEKLDRDLQTLRLRVNTGIIEAESTIKSLRVKKQETEYRIKEERESLHRTVLTIIDQVLDFKYAIQEGLDELDTLAFQELEAQED</sequence>
<dbReference type="PANTHER" id="PTHR10643:SF2">
    <property type="entry name" value="KINETOCHORE PROTEIN NDC80 HOMOLOG"/>
    <property type="match status" value="1"/>
</dbReference>
<dbReference type="InterPro" id="IPR005550">
    <property type="entry name" value="Kinetochore_Ndc80"/>
</dbReference>
<evidence type="ECO:0000259" key="12">
    <source>
        <dbReference type="Pfam" id="PF03801"/>
    </source>
</evidence>
<protein>
    <recommendedName>
        <fullName evidence="10">Kinetochore protein NDC80</fullName>
    </recommendedName>
</protein>
<dbReference type="GO" id="GO:0005634">
    <property type="term" value="C:nucleus"/>
    <property type="evidence" value="ECO:0007669"/>
    <property type="project" value="UniProtKB-SubCell"/>
</dbReference>
<dbReference type="InterPro" id="IPR038273">
    <property type="entry name" value="Ndc80_sf"/>
</dbReference>
<dbReference type="Gene3D" id="6.10.250.1950">
    <property type="match status" value="1"/>
</dbReference>
<dbReference type="Proteomes" id="UP000241107">
    <property type="component" value="Unassembled WGS sequence"/>
</dbReference>
<keyword evidence="7 10" id="KW-0539">Nucleus</keyword>
<keyword evidence="2 10" id="KW-0158">Chromosome</keyword>
<keyword evidence="5 10" id="KW-0995">Kinetochore</keyword>
<dbReference type="InterPro" id="IPR057091">
    <property type="entry name" value="NDC80_loop"/>
</dbReference>